<dbReference type="PANTHER" id="PTHR24305">
    <property type="entry name" value="CYTOCHROME P450"/>
    <property type="match status" value="1"/>
</dbReference>
<keyword evidence="5 13" id="KW-0349">Heme</keyword>
<dbReference type="InterPro" id="IPR050121">
    <property type="entry name" value="Cytochrome_P450_monoxygenase"/>
</dbReference>
<evidence type="ECO:0000256" key="8">
    <source>
        <dbReference type="ARBA" id="ARBA00022989"/>
    </source>
</evidence>
<accession>A0A8H4VQG3</accession>
<evidence type="ECO:0000256" key="6">
    <source>
        <dbReference type="ARBA" id="ARBA00022692"/>
    </source>
</evidence>
<dbReference type="AlphaFoldDB" id="A0A8H4VQG3"/>
<evidence type="ECO:0000256" key="3">
    <source>
        <dbReference type="ARBA" id="ARBA00004721"/>
    </source>
</evidence>
<evidence type="ECO:0000256" key="15">
    <source>
        <dbReference type="SAM" id="Phobius"/>
    </source>
</evidence>
<dbReference type="GO" id="GO:0016705">
    <property type="term" value="F:oxidoreductase activity, acting on paired donors, with incorporation or reduction of molecular oxygen"/>
    <property type="evidence" value="ECO:0007669"/>
    <property type="project" value="InterPro"/>
</dbReference>
<comment type="cofactor">
    <cofactor evidence="1 13">
        <name>heme</name>
        <dbReference type="ChEBI" id="CHEBI:30413"/>
    </cofactor>
</comment>
<organism evidence="16 17">
    <name type="scientific">Agrocybe pediades</name>
    <dbReference type="NCBI Taxonomy" id="84607"/>
    <lineage>
        <taxon>Eukaryota</taxon>
        <taxon>Fungi</taxon>
        <taxon>Dikarya</taxon>
        <taxon>Basidiomycota</taxon>
        <taxon>Agaricomycotina</taxon>
        <taxon>Agaricomycetes</taxon>
        <taxon>Agaricomycetidae</taxon>
        <taxon>Agaricales</taxon>
        <taxon>Agaricineae</taxon>
        <taxon>Strophariaceae</taxon>
        <taxon>Agrocybe</taxon>
    </lineage>
</organism>
<gene>
    <name evidence="16" type="ORF">D9613_011704</name>
</gene>
<keyword evidence="6 15" id="KW-0812">Transmembrane</keyword>
<feature type="transmembrane region" description="Helical" evidence="15">
    <location>
        <begin position="12"/>
        <end position="31"/>
    </location>
</feature>
<keyword evidence="8 15" id="KW-1133">Transmembrane helix</keyword>
<dbReference type="GO" id="GO:0005506">
    <property type="term" value="F:iron ion binding"/>
    <property type="evidence" value="ECO:0007669"/>
    <property type="project" value="InterPro"/>
</dbReference>
<evidence type="ECO:0000256" key="10">
    <source>
        <dbReference type="ARBA" id="ARBA00023004"/>
    </source>
</evidence>
<evidence type="ECO:0000313" key="16">
    <source>
        <dbReference type="EMBL" id="KAF4618312.1"/>
    </source>
</evidence>
<feature type="binding site" description="axial binding residue" evidence="13">
    <location>
        <position position="497"/>
    </location>
    <ligand>
        <name>heme</name>
        <dbReference type="ChEBI" id="CHEBI:30413"/>
    </ligand>
    <ligandPart>
        <name>Fe</name>
        <dbReference type="ChEBI" id="CHEBI:18248"/>
    </ligandPart>
</feature>
<comment type="subcellular location">
    <subcellularLocation>
        <location evidence="2">Membrane</location>
    </subcellularLocation>
</comment>
<evidence type="ECO:0000256" key="5">
    <source>
        <dbReference type="ARBA" id="ARBA00022617"/>
    </source>
</evidence>
<evidence type="ECO:0000256" key="12">
    <source>
        <dbReference type="ARBA" id="ARBA00023136"/>
    </source>
</evidence>
<evidence type="ECO:0000256" key="14">
    <source>
        <dbReference type="RuleBase" id="RU000461"/>
    </source>
</evidence>
<evidence type="ECO:0000313" key="17">
    <source>
        <dbReference type="Proteomes" id="UP000521872"/>
    </source>
</evidence>
<comment type="caution">
    <text evidence="16">The sequence shown here is derived from an EMBL/GenBank/DDBJ whole genome shotgun (WGS) entry which is preliminary data.</text>
</comment>
<keyword evidence="12 15" id="KW-0472">Membrane</keyword>
<evidence type="ECO:0000256" key="9">
    <source>
        <dbReference type="ARBA" id="ARBA00023002"/>
    </source>
</evidence>
<dbReference type="InterPro" id="IPR017972">
    <property type="entry name" value="Cyt_P450_CS"/>
</dbReference>
<evidence type="ECO:0000256" key="4">
    <source>
        <dbReference type="ARBA" id="ARBA00010617"/>
    </source>
</evidence>
<dbReference type="GO" id="GO:0020037">
    <property type="term" value="F:heme binding"/>
    <property type="evidence" value="ECO:0007669"/>
    <property type="project" value="InterPro"/>
</dbReference>
<keyword evidence="9 14" id="KW-0560">Oxidoreductase</keyword>
<dbReference type="Gene3D" id="1.10.630.10">
    <property type="entry name" value="Cytochrome P450"/>
    <property type="match status" value="1"/>
</dbReference>
<dbReference type="InterPro" id="IPR002403">
    <property type="entry name" value="Cyt_P450_E_grp-IV"/>
</dbReference>
<evidence type="ECO:0000256" key="11">
    <source>
        <dbReference type="ARBA" id="ARBA00023033"/>
    </source>
</evidence>
<evidence type="ECO:0000256" key="1">
    <source>
        <dbReference type="ARBA" id="ARBA00001971"/>
    </source>
</evidence>
<name>A0A8H4VQG3_9AGAR</name>
<keyword evidence="11 14" id="KW-0503">Monooxygenase</keyword>
<evidence type="ECO:0000256" key="7">
    <source>
        <dbReference type="ARBA" id="ARBA00022723"/>
    </source>
</evidence>
<dbReference type="EMBL" id="JAACJL010000018">
    <property type="protein sequence ID" value="KAF4618312.1"/>
    <property type="molecule type" value="Genomic_DNA"/>
</dbReference>
<keyword evidence="10 13" id="KW-0408">Iron</keyword>
<protein>
    <recommendedName>
        <fullName evidence="18">Cytochrome P450</fullName>
    </recommendedName>
</protein>
<keyword evidence="17" id="KW-1185">Reference proteome</keyword>
<sequence>MSTLLQSHSGISLTTWGASILVLCLSGLYLYRHIVGSGNTISKIPGPPSKSFMYGHIRELLKGEVGEHSFKWKKQFGGVLRYKGILGENCLLITDPKAMNYISNRPDEFTKHPVLKEISRMVFGRGLVWADGDDHRRQRRINSPAFGANQIRAFIPFFHECAAGIIDKWSSVVDSSKGHSSVIDVTRLISLGALDAIGKAAFDYQFDALQDSDKEESNNELANCFRNYAHDTFGVTPDIATFVQELLGMLPVWVSGFFYDWAPVDKIKRVRYTTKVGHDVAKEMIAVKGEELLSGKQKKDILSLLVQANAAPSDSKLKLGQEELMATLHTLIIAGHETTATWLNWVMYELASKPDMQAKLRKEVNERMYAVRSRGDSMYSASDLEQDMPYLQAILKETLRFHGPIYHHLKIPTVDSVVPLLRPITTTDGQVLESLSIEKGTHIYLDIAGYNRDPDIFGKDADTFRPERFLNGEVNETSGLAGPYGSVMTFSAGPRTCIGWRFAVLEAAVFTAEFVRHFEFKIPSHITRIKREASLAMIPVVEGEEEKGHQLPLVVTSIVSDD</sequence>
<dbReference type="InterPro" id="IPR036396">
    <property type="entry name" value="Cyt_P450_sf"/>
</dbReference>
<evidence type="ECO:0000256" key="2">
    <source>
        <dbReference type="ARBA" id="ARBA00004370"/>
    </source>
</evidence>
<dbReference type="PANTHER" id="PTHR24305:SF166">
    <property type="entry name" value="CYTOCHROME P450 12A4, MITOCHONDRIAL-RELATED"/>
    <property type="match status" value="1"/>
</dbReference>
<dbReference type="Proteomes" id="UP000521872">
    <property type="component" value="Unassembled WGS sequence"/>
</dbReference>
<dbReference type="Pfam" id="PF00067">
    <property type="entry name" value="p450"/>
    <property type="match status" value="1"/>
</dbReference>
<evidence type="ECO:0008006" key="18">
    <source>
        <dbReference type="Google" id="ProtNLM"/>
    </source>
</evidence>
<dbReference type="PRINTS" id="PR00385">
    <property type="entry name" value="P450"/>
</dbReference>
<reference evidence="16 17" key="1">
    <citation type="submission" date="2019-12" db="EMBL/GenBank/DDBJ databases">
        <authorList>
            <person name="Floudas D."/>
            <person name="Bentzer J."/>
            <person name="Ahren D."/>
            <person name="Johansson T."/>
            <person name="Persson P."/>
            <person name="Tunlid A."/>
        </authorList>
    </citation>
    <scope>NUCLEOTIDE SEQUENCE [LARGE SCALE GENOMIC DNA]</scope>
    <source>
        <strain evidence="16 17">CBS 102.39</strain>
    </source>
</reference>
<comment type="pathway">
    <text evidence="3">Secondary metabolite biosynthesis; terpenoid biosynthesis.</text>
</comment>
<proteinExistence type="inferred from homology"/>
<dbReference type="PRINTS" id="PR00465">
    <property type="entry name" value="EP450IV"/>
</dbReference>
<dbReference type="GO" id="GO:0016020">
    <property type="term" value="C:membrane"/>
    <property type="evidence" value="ECO:0007669"/>
    <property type="project" value="UniProtKB-SubCell"/>
</dbReference>
<dbReference type="GO" id="GO:0004497">
    <property type="term" value="F:monooxygenase activity"/>
    <property type="evidence" value="ECO:0007669"/>
    <property type="project" value="UniProtKB-KW"/>
</dbReference>
<dbReference type="PROSITE" id="PS00086">
    <property type="entry name" value="CYTOCHROME_P450"/>
    <property type="match status" value="1"/>
</dbReference>
<evidence type="ECO:0000256" key="13">
    <source>
        <dbReference type="PIRSR" id="PIRSR602403-1"/>
    </source>
</evidence>
<keyword evidence="7 13" id="KW-0479">Metal-binding</keyword>
<comment type="similarity">
    <text evidence="4 14">Belongs to the cytochrome P450 family.</text>
</comment>
<dbReference type="SUPFAM" id="SSF48264">
    <property type="entry name" value="Cytochrome P450"/>
    <property type="match status" value="1"/>
</dbReference>
<dbReference type="InterPro" id="IPR001128">
    <property type="entry name" value="Cyt_P450"/>
</dbReference>